<comment type="caution">
    <text evidence="6">The sequence shown here is derived from an EMBL/GenBank/DDBJ whole genome shotgun (WGS) entry which is preliminary data.</text>
</comment>
<reference evidence="6" key="1">
    <citation type="submission" date="2022-11" db="EMBL/GenBank/DDBJ databases">
        <title>Genome Sequence of Cubamyces cubensis.</title>
        <authorList>
            <person name="Buettner E."/>
        </authorList>
    </citation>
    <scope>NUCLEOTIDE SEQUENCE</scope>
    <source>
        <strain evidence="6">MPL-01</strain>
    </source>
</reference>
<dbReference type="InterPro" id="IPR001969">
    <property type="entry name" value="Aspartic_peptidase_AS"/>
</dbReference>
<evidence type="ECO:0000256" key="3">
    <source>
        <dbReference type="PIRSR" id="PIRSR601461-1"/>
    </source>
</evidence>
<evidence type="ECO:0000256" key="2">
    <source>
        <dbReference type="ARBA" id="ARBA00022750"/>
    </source>
</evidence>
<dbReference type="InterPro" id="IPR001461">
    <property type="entry name" value="Aspartic_peptidase_A1"/>
</dbReference>
<dbReference type="CDD" id="cd05471">
    <property type="entry name" value="pepsin_like"/>
    <property type="match status" value="1"/>
</dbReference>
<dbReference type="SUPFAM" id="SSF50630">
    <property type="entry name" value="Acid proteases"/>
    <property type="match status" value="1"/>
</dbReference>
<dbReference type="Proteomes" id="UP001215151">
    <property type="component" value="Unassembled WGS sequence"/>
</dbReference>
<feature type="active site" evidence="3">
    <location>
        <position position="126"/>
    </location>
</feature>
<dbReference type="InterPro" id="IPR034164">
    <property type="entry name" value="Pepsin-like_dom"/>
</dbReference>
<dbReference type="PROSITE" id="PS00141">
    <property type="entry name" value="ASP_PROTEASE"/>
    <property type="match status" value="1"/>
</dbReference>
<dbReference type="PANTHER" id="PTHR47966:SF51">
    <property type="entry name" value="BETA-SITE APP-CLEAVING ENZYME, ISOFORM A-RELATED"/>
    <property type="match status" value="1"/>
</dbReference>
<dbReference type="PANTHER" id="PTHR47966">
    <property type="entry name" value="BETA-SITE APP-CLEAVING ENZYME, ISOFORM A-RELATED"/>
    <property type="match status" value="1"/>
</dbReference>
<keyword evidence="7" id="KW-1185">Reference proteome</keyword>
<evidence type="ECO:0000259" key="5">
    <source>
        <dbReference type="PROSITE" id="PS51767"/>
    </source>
</evidence>
<dbReference type="GO" id="GO:0004190">
    <property type="term" value="F:aspartic-type endopeptidase activity"/>
    <property type="evidence" value="ECO:0007669"/>
    <property type="project" value="UniProtKB-KW"/>
</dbReference>
<name>A0AAD7X745_9APHY</name>
<proteinExistence type="inferred from homology"/>
<evidence type="ECO:0000256" key="1">
    <source>
        <dbReference type="ARBA" id="ARBA00007447"/>
    </source>
</evidence>
<comment type="similarity">
    <text evidence="1 4">Belongs to the peptidase A1 family.</text>
</comment>
<keyword evidence="2 4" id="KW-0064">Aspartyl protease</keyword>
<dbReference type="InterPro" id="IPR021109">
    <property type="entry name" value="Peptidase_aspartic_dom_sf"/>
</dbReference>
<protein>
    <recommendedName>
        <fullName evidence="5">Peptidase A1 domain-containing protein</fullName>
    </recommendedName>
</protein>
<organism evidence="6 7">
    <name type="scientific">Trametes cubensis</name>
    <dbReference type="NCBI Taxonomy" id="1111947"/>
    <lineage>
        <taxon>Eukaryota</taxon>
        <taxon>Fungi</taxon>
        <taxon>Dikarya</taxon>
        <taxon>Basidiomycota</taxon>
        <taxon>Agaricomycotina</taxon>
        <taxon>Agaricomycetes</taxon>
        <taxon>Polyporales</taxon>
        <taxon>Polyporaceae</taxon>
        <taxon>Trametes</taxon>
    </lineage>
</organism>
<evidence type="ECO:0000313" key="6">
    <source>
        <dbReference type="EMBL" id="KAJ8468412.1"/>
    </source>
</evidence>
<evidence type="ECO:0000313" key="7">
    <source>
        <dbReference type="Proteomes" id="UP001215151"/>
    </source>
</evidence>
<accession>A0AAD7X745</accession>
<dbReference type="EMBL" id="JAPEVG010000339">
    <property type="protein sequence ID" value="KAJ8468412.1"/>
    <property type="molecule type" value="Genomic_DNA"/>
</dbReference>
<dbReference type="Gene3D" id="2.40.70.10">
    <property type="entry name" value="Acid Proteases"/>
    <property type="match status" value="2"/>
</dbReference>
<dbReference type="AlphaFoldDB" id="A0AAD7X745"/>
<dbReference type="Pfam" id="PF00026">
    <property type="entry name" value="Asp"/>
    <property type="match status" value="1"/>
</dbReference>
<feature type="domain" description="Peptidase A1" evidence="5">
    <location>
        <begin position="108"/>
        <end position="424"/>
    </location>
</feature>
<dbReference type="PROSITE" id="PS51767">
    <property type="entry name" value="PEPTIDASE_A1"/>
    <property type="match status" value="1"/>
</dbReference>
<dbReference type="InterPro" id="IPR033121">
    <property type="entry name" value="PEPTIDASE_A1"/>
</dbReference>
<dbReference type="GO" id="GO:0006508">
    <property type="term" value="P:proteolysis"/>
    <property type="evidence" value="ECO:0007669"/>
    <property type="project" value="UniProtKB-KW"/>
</dbReference>
<sequence length="434" mass="46166">MWAGARAPSKGLPASSIPALAFDQLPSYGKDVTAHIGAQAASTAMVLDNLVTLPIAKHFNFTGSGKILQHDQARTRSLRDRAITRATGTPPPSSEVGSVPITNQIIAYTAFVKIGAPPTGYTLVIDTGSANTWVGAEQPFVTTSSTRDTGNDVAMSYGHGKAMSGVEVTDTVTLSPGLTVSGQSIGVSAVSSGFASFDGVLGLGPVGLSVGSLTPQSGAQVATVTQNLYTQGSITSEVVSMFFEPSTEGIIGELTFGGTDPTKFTGQISYAGITDIYPSSEYFGVNQYVTYTRTKTLLSYNPGIFDAGTTLVLLATDVFAKYIDMVGAEYDEDTQLFRITPAQYENLQSMFFTINALVCEFTANAQIWPRHLNSMIGGSPDYVYLIIADIGWPFGLGMDIINGMLFLERFYTVLDTTNNRVGIAYTQYTDNTTN</sequence>
<feature type="active site" evidence="3">
    <location>
        <position position="306"/>
    </location>
</feature>
<evidence type="ECO:0000256" key="4">
    <source>
        <dbReference type="RuleBase" id="RU000454"/>
    </source>
</evidence>
<keyword evidence="4" id="KW-0378">Hydrolase</keyword>
<keyword evidence="4" id="KW-0645">Protease</keyword>
<dbReference type="PRINTS" id="PR00792">
    <property type="entry name" value="PEPSIN"/>
</dbReference>
<gene>
    <name evidence="6" type="ORF">ONZ51_g9663</name>
</gene>